<dbReference type="Pfam" id="PF10901">
    <property type="entry name" value="DUF2690"/>
    <property type="match status" value="1"/>
</dbReference>
<feature type="chain" id="PRO_5035169744" description="DUF2690 domain-containing protein" evidence="1">
    <location>
        <begin position="32"/>
        <end position="148"/>
    </location>
</feature>
<protein>
    <recommendedName>
        <fullName evidence="4">DUF2690 domain-containing protein</fullName>
    </recommendedName>
</protein>
<keyword evidence="3" id="KW-1185">Reference proteome</keyword>
<proteinExistence type="predicted"/>
<evidence type="ECO:0000313" key="2">
    <source>
        <dbReference type="EMBL" id="GIJ44782.1"/>
    </source>
</evidence>
<evidence type="ECO:0000313" key="3">
    <source>
        <dbReference type="Proteomes" id="UP000619260"/>
    </source>
</evidence>
<dbReference type="Proteomes" id="UP000619260">
    <property type="component" value="Unassembled WGS sequence"/>
</dbReference>
<organism evidence="2 3">
    <name type="scientific">Virgisporangium aliadipatigenens</name>
    <dbReference type="NCBI Taxonomy" id="741659"/>
    <lineage>
        <taxon>Bacteria</taxon>
        <taxon>Bacillati</taxon>
        <taxon>Actinomycetota</taxon>
        <taxon>Actinomycetes</taxon>
        <taxon>Micromonosporales</taxon>
        <taxon>Micromonosporaceae</taxon>
        <taxon>Virgisporangium</taxon>
    </lineage>
</organism>
<dbReference type="EMBL" id="BOPF01000004">
    <property type="protein sequence ID" value="GIJ44782.1"/>
    <property type="molecule type" value="Genomic_DNA"/>
</dbReference>
<accession>A0A8J3YI79</accession>
<comment type="caution">
    <text evidence="2">The sequence shown here is derived from an EMBL/GenBank/DDBJ whole genome shotgun (WGS) entry which is preliminary data.</text>
</comment>
<evidence type="ECO:0008006" key="4">
    <source>
        <dbReference type="Google" id="ProtNLM"/>
    </source>
</evidence>
<dbReference type="RefSeq" id="WP_203898321.1">
    <property type="nucleotide sequence ID" value="NZ_BOPF01000004.1"/>
</dbReference>
<reference evidence="2" key="1">
    <citation type="submission" date="2021-01" db="EMBL/GenBank/DDBJ databases">
        <title>Whole genome shotgun sequence of Virgisporangium aliadipatigenens NBRC 105644.</title>
        <authorList>
            <person name="Komaki H."/>
            <person name="Tamura T."/>
        </authorList>
    </citation>
    <scope>NUCLEOTIDE SEQUENCE</scope>
    <source>
        <strain evidence="2">NBRC 105644</strain>
    </source>
</reference>
<dbReference type="InterPro" id="IPR021224">
    <property type="entry name" value="DUF2690"/>
</dbReference>
<feature type="signal peptide" evidence="1">
    <location>
        <begin position="1"/>
        <end position="31"/>
    </location>
</feature>
<keyword evidence="1" id="KW-0732">Signal</keyword>
<dbReference type="AlphaFoldDB" id="A0A8J3YI79"/>
<name>A0A8J3YI79_9ACTN</name>
<evidence type="ECO:0000256" key="1">
    <source>
        <dbReference type="SAM" id="SignalP"/>
    </source>
</evidence>
<gene>
    <name evidence="2" type="ORF">Val02_16680</name>
</gene>
<sequence length="148" mass="15732">MTRAKRTPAAIAAMLATSVLFIGVMSSPAAAADICEGATCNGKDPAATHCNDDAVTVDDVTTAAGIRLRLRYSSNCRAIWGRVDNARAGDRVRVQRHPNDVNPDLNYVATVPSGERSVYTPMLNDKNVRGNACVRDVSNGALTCTGYF</sequence>